<feature type="transmembrane region" description="Helical" evidence="9">
    <location>
        <begin position="6"/>
        <end position="25"/>
    </location>
</feature>
<evidence type="ECO:0000256" key="1">
    <source>
        <dbReference type="ARBA" id="ARBA00004236"/>
    </source>
</evidence>
<dbReference type="AlphaFoldDB" id="A0ABD1K757"/>
<name>A0ABD1K757_9TELE</name>
<organism evidence="10 11">
    <name type="scientific">Coilia grayii</name>
    <name type="common">Gray's grenadier anchovy</name>
    <dbReference type="NCBI Taxonomy" id="363190"/>
    <lineage>
        <taxon>Eukaryota</taxon>
        <taxon>Metazoa</taxon>
        <taxon>Chordata</taxon>
        <taxon>Craniata</taxon>
        <taxon>Vertebrata</taxon>
        <taxon>Euteleostomi</taxon>
        <taxon>Actinopterygii</taxon>
        <taxon>Neopterygii</taxon>
        <taxon>Teleostei</taxon>
        <taxon>Clupei</taxon>
        <taxon>Clupeiformes</taxon>
        <taxon>Clupeoidei</taxon>
        <taxon>Engraulidae</taxon>
        <taxon>Coilinae</taxon>
        <taxon>Coilia</taxon>
    </lineage>
</organism>
<evidence type="ECO:0000256" key="3">
    <source>
        <dbReference type="ARBA" id="ARBA00022729"/>
    </source>
</evidence>
<dbReference type="PANTHER" id="PTHR19226">
    <property type="entry name" value="THY-1 MEMBRANE GLYCOPROTEIN"/>
    <property type="match status" value="1"/>
</dbReference>
<keyword evidence="2" id="KW-1003">Cell membrane</keyword>
<feature type="transmembrane region" description="Helical" evidence="9">
    <location>
        <begin position="135"/>
        <end position="159"/>
    </location>
</feature>
<keyword evidence="5" id="KW-1015">Disulfide bond</keyword>
<keyword evidence="9" id="KW-0812">Transmembrane</keyword>
<keyword evidence="9" id="KW-1133">Transmembrane helix</keyword>
<evidence type="ECO:0000256" key="7">
    <source>
        <dbReference type="ARBA" id="ARBA00023288"/>
    </source>
</evidence>
<keyword evidence="7" id="KW-0449">Lipoprotein</keyword>
<comment type="subcellular location">
    <subcellularLocation>
        <location evidence="1">Cell membrane</location>
    </subcellularLocation>
</comment>
<dbReference type="PANTHER" id="PTHR19226:SF2">
    <property type="entry name" value="THY-1 MEMBRANE GLYCOPROTEIN"/>
    <property type="match status" value="1"/>
</dbReference>
<keyword evidence="11" id="KW-1185">Reference proteome</keyword>
<reference evidence="10 11" key="1">
    <citation type="submission" date="2024-09" db="EMBL/GenBank/DDBJ databases">
        <title>A chromosome-level genome assembly of Gray's grenadier anchovy, Coilia grayii.</title>
        <authorList>
            <person name="Fu Z."/>
        </authorList>
    </citation>
    <scope>NUCLEOTIDE SEQUENCE [LARGE SCALE GENOMIC DNA]</scope>
    <source>
        <strain evidence="10">G4</strain>
        <tissue evidence="10">Muscle</tissue>
    </source>
</reference>
<evidence type="ECO:0008006" key="12">
    <source>
        <dbReference type="Google" id="ProtNLM"/>
    </source>
</evidence>
<evidence type="ECO:0000256" key="8">
    <source>
        <dbReference type="ARBA" id="ARBA00023319"/>
    </source>
</evidence>
<dbReference type="GO" id="GO:0005886">
    <property type="term" value="C:plasma membrane"/>
    <property type="evidence" value="ECO:0007669"/>
    <property type="project" value="UniProtKB-SubCell"/>
</dbReference>
<proteinExistence type="predicted"/>
<gene>
    <name evidence="10" type="ORF">ACEWY4_009675</name>
</gene>
<keyword evidence="8" id="KW-0393">Immunoglobulin domain</keyword>
<evidence type="ECO:0000256" key="6">
    <source>
        <dbReference type="ARBA" id="ARBA00023180"/>
    </source>
</evidence>
<evidence type="ECO:0000256" key="5">
    <source>
        <dbReference type="ARBA" id="ARBA00023157"/>
    </source>
</evidence>
<keyword evidence="6" id="KW-0325">Glycoprotein</keyword>
<sequence>MEARPITIVSLLIVLSTTVTGFWFTPRGPQIYSCLTYTEKNLRVDCEFPLTEQVPGPYCEFKQDGKIIGTTYPNTPSYLIPTLEVRRRANVSLVSPTICRLTWAPMADERSYTYTCRVYQGSSWKENSMAFHQRNVLMCSAISIISHSVPWLLGILISLPFSLGSLSV</sequence>
<evidence type="ECO:0000256" key="4">
    <source>
        <dbReference type="ARBA" id="ARBA00023136"/>
    </source>
</evidence>
<comment type="caution">
    <text evidence="10">The sequence shown here is derived from an EMBL/GenBank/DDBJ whole genome shotgun (WGS) entry which is preliminary data.</text>
</comment>
<evidence type="ECO:0000313" key="11">
    <source>
        <dbReference type="Proteomes" id="UP001591681"/>
    </source>
</evidence>
<protein>
    <recommendedName>
        <fullName evidence="12">Thy-1 cell surface antigen</fullName>
    </recommendedName>
</protein>
<dbReference type="InterPro" id="IPR033292">
    <property type="entry name" value="THY1"/>
</dbReference>
<evidence type="ECO:0000313" key="10">
    <source>
        <dbReference type="EMBL" id="KAL2094956.1"/>
    </source>
</evidence>
<evidence type="ECO:0000256" key="9">
    <source>
        <dbReference type="SAM" id="Phobius"/>
    </source>
</evidence>
<evidence type="ECO:0000256" key="2">
    <source>
        <dbReference type="ARBA" id="ARBA00022475"/>
    </source>
</evidence>
<keyword evidence="4 9" id="KW-0472">Membrane</keyword>
<dbReference type="Proteomes" id="UP001591681">
    <property type="component" value="Unassembled WGS sequence"/>
</dbReference>
<keyword evidence="3" id="KW-0732">Signal</keyword>
<accession>A0ABD1K757</accession>
<dbReference type="EMBL" id="JBHFQA010000008">
    <property type="protein sequence ID" value="KAL2094956.1"/>
    <property type="molecule type" value="Genomic_DNA"/>
</dbReference>